<evidence type="ECO:0000313" key="6">
    <source>
        <dbReference type="Proteomes" id="UP000494106"/>
    </source>
</evidence>
<comment type="caution">
    <text evidence="5">The sequence shown here is derived from an EMBL/GenBank/DDBJ whole genome shotgun (WGS) entry which is preliminary data.</text>
</comment>
<name>A0A8S0ZTC6_ARCPL</name>
<dbReference type="PANTHER" id="PTHR31139:SF4">
    <property type="entry name" value="ECTOPIC P GRANULES PROTEIN 5 HOMOLOG"/>
    <property type="match status" value="1"/>
</dbReference>
<feature type="region of interest" description="Disordered" evidence="3">
    <location>
        <begin position="1208"/>
        <end position="1228"/>
    </location>
</feature>
<proteinExistence type="inferred from homology"/>
<feature type="region of interest" description="Disordered" evidence="3">
    <location>
        <begin position="1115"/>
        <end position="1143"/>
    </location>
</feature>
<dbReference type="GO" id="GO:0097352">
    <property type="term" value="P:autophagosome maturation"/>
    <property type="evidence" value="ECO:0007669"/>
    <property type="project" value="TreeGrafter"/>
</dbReference>
<dbReference type="OrthoDB" id="75419at2759"/>
<dbReference type="EMBL" id="CADEBC010000485">
    <property type="protein sequence ID" value="CAB3235303.1"/>
    <property type="molecule type" value="Genomic_DNA"/>
</dbReference>
<evidence type="ECO:0000259" key="4">
    <source>
        <dbReference type="Pfam" id="PF26573"/>
    </source>
</evidence>
<keyword evidence="6" id="KW-1185">Reference proteome</keyword>
<feature type="region of interest" description="Disordered" evidence="3">
    <location>
        <begin position="1076"/>
        <end position="1095"/>
    </location>
</feature>
<dbReference type="Proteomes" id="UP000494106">
    <property type="component" value="Unassembled WGS sequence"/>
</dbReference>
<dbReference type="GO" id="GO:0005737">
    <property type="term" value="C:cytoplasm"/>
    <property type="evidence" value="ECO:0007669"/>
    <property type="project" value="TreeGrafter"/>
</dbReference>
<organism evidence="5 6">
    <name type="scientific">Arctia plantaginis</name>
    <name type="common">Wood tiger moth</name>
    <name type="synonym">Phalaena plantaginis</name>
    <dbReference type="NCBI Taxonomy" id="874455"/>
    <lineage>
        <taxon>Eukaryota</taxon>
        <taxon>Metazoa</taxon>
        <taxon>Ecdysozoa</taxon>
        <taxon>Arthropoda</taxon>
        <taxon>Hexapoda</taxon>
        <taxon>Insecta</taxon>
        <taxon>Pterygota</taxon>
        <taxon>Neoptera</taxon>
        <taxon>Endopterygota</taxon>
        <taxon>Lepidoptera</taxon>
        <taxon>Glossata</taxon>
        <taxon>Ditrysia</taxon>
        <taxon>Noctuoidea</taxon>
        <taxon>Erebidae</taxon>
        <taxon>Arctiinae</taxon>
        <taxon>Arctia</taxon>
    </lineage>
</organism>
<dbReference type="PANTHER" id="PTHR31139">
    <property type="entry name" value="ECTOPIC P GRANULES PROTEIN 5 HOMOLOG"/>
    <property type="match status" value="1"/>
</dbReference>
<accession>A0A8S0ZTC6</accession>
<keyword evidence="2" id="KW-0072">Autophagy</keyword>
<dbReference type="InterPro" id="IPR051436">
    <property type="entry name" value="Autophagy-related_EPG5"/>
</dbReference>
<gene>
    <name evidence="5" type="ORF">APLA_LOCUS6031</name>
</gene>
<evidence type="ECO:0000256" key="1">
    <source>
        <dbReference type="ARBA" id="ARBA00010948"/>
    </source>
</evidence>
<evidence type="ECO:0000256" key="2">
    <source>
        <dbReference type="ARBA" id="ARBA00023006"/>
    </source>
</evidence>
<evidence type="ECO:0000256" key="3">
    <source>
        <dbReference type="SAM" id="MobiDB-lite"/>
    </source>
</evidence>
<comment type="similarity">
    <text evidence="1">Belongs to the EPG5 family.</text>
</comment>
<reference evidence="5 6" key="1">
    <citation type="submission" date="2020-04" db="EMBL/GenBank/DDBJ databases">
        <authorList>
            <person name="Wallbank WR R."/>
            <person name="Pardo Diaz C."/>
            <person name="Kozak K."/>
            <person name="Martin S."/>
            <person name="Jiggins C."/>
            <person name="Moest M."/>
            <person name="Warren A I."/>
            <person name="Byers J.R.P. K."/>
            <person name="Montejo-Kovacevich G."/>
            <person name="Yen C E."/>
        </authorList>
    </citation>
    <scope>NUCLEOTIDE SEQUENCE [LARGE SCALE GENOMIC DNA]</scope>
</reference>
<dbReference type="Pfam" id="PF26573">
    <property type="entry name" value="TPR_Epg5_2"/>
    <property type="match status" value="1"/>
</dbReference>
<evidence type="ECO:0000313" key="5">
    <source>
        <dbReference type="EMBL" id="CAB3235303.1"/>
    </source>
</evidence>
<dbReference type="InterPro" id="IPR058750">
    <property type="entry name" value="TPR_Epg5"/>
</dbReference>
<sequence length="2211" mass="246747">MLGINIYNQEIVETQLQTSEKKPDTIYSPTDDKSNKVHEVSISNVDNSYELLNISNVSDVSSSNLEDSFVGLSKKLKAMAIASDVTERTPEKDFELLSPNAYLQEPPCLIEDVVPSAPCFEEIPQSINYQEETIECKPKVIAMPIEDVMRLYSGGEMEDVRSMIEREEEIVEAGPVSGPEHPLVDLLSTFRSSLMAVERERILLANGFSDEEKHRKSLWKIEKRHANLVEKCSCGANVVLKATYEHAEFAKEKLPVAKMRLESLLRDVQDSYCHHQHAALLAYYQIEEIISETIKSNKPVIREALSLVLGALRLSASALDALTCALQRWAAALATALVDHRDLRQLLFILHHLFKQSRSVRWASRVVKLRVDIESPPRILAVLELLLSKQRVDSAQECIEDADEVWEEVDKHGDGGAVSEGTLRERDLLSLLHALPIRDLVARILLFTHNDIKHARPHEWVDNSGGRSVLRACYGVRALLHVLQRATTTHASYARLRQTLRDIAARALHGLGYLHLTNCQYYATELKEKITSELEASFFEGLQMFESQDIHRLPATLLSEDAVKQYCLTYIEQLHDTSVLSCKERVRIVAQVSVDCAYDHELASMVLEFMLQTGLRRKAAQCKGACDVTARECVPRIIAAHAYLHSMALHKLADMNMVELLDVSTLNVHLWRPSTGEVRAVLDDWARRCPHLLQHLLLALDCTPYVGLPLDVQLSIGAWLCSYVRGGMVEGGAAPEWCWAALRRLRTHRSSWQLPLDAPPPEDEPTDLFSIAYALVSSSWGHCIPVICSEGVTGLCKLSAQRPRDAVHCLSGIMLVMAHSPESVALTPKFSEALSSVLSCAPGLLARALRRAASSGAELLLRLLLAQLEHPHVMAPGVLSAWLHALWRAGQGAGALALADSAACAGRLWPQLGAYCCVLLQEENANEHINDVVSNASTAPLLCECLLRECHTQHETLVHYGYARLLNALHQQRAAGHKIHVDNALQQVSANISSEELVIYRVATAALAAPMNHPSHLTLWRLLLHLYLQRAPDFMSAPPVGPLFFSGLIKSRTLGHIKKRLQKTINYHHTEAESLKNNKSIETNQAQPTKRVSETSPVLVDDNLLPVLTIADLAGESSSSSDSDDSNEERVSSREESPSKSCDSKKNVFNLISYHMAAEKILSDYLCWLEEGDKVRAMPHHADIARYIPEHALEEAWKRSVPRPVPSEDLDNFPLPTPKPLPESKAPDTPFHRAVDTILKIKDRSRKRHKKTEIKSPVEEVDYRDARTLVSLVDKHLKDIETLAQEWCDEVSRISALDVRLWELVATLRVARPIPVVRKQCANNCAPIAFAIPAREWCISVDTDRGIKENRNSARTRIRRLARARPNAARTAAALHTIARCTRTSEAGIRVVERAWRCAGAVRCGDCAPARTVLTALVTDLCERWICDNGATCSQLVSSWGKRSTTPLQQALCGALLCPRRLPPPDWPVVYMALLDAQLPSHTVFSYLSKFEMSRWSETADIARRRDVLDSLLRAVYRYGSAPAREHHMLIEILGVHTALVMTSQLLSTHVKDCARMSIENKLPHTHWTQVVRAVDAKAAEVPFDQLGHLLRELGVMFWEARTGVKGSGVLPHLSAYAPYVARLLLSLHRAFVAVATRLSYEPERVARYSWSALQESWGAWISPHPGSLPLLPSTVEDEQYTAMVRHFVDNVHQIMLDCPGTEVHLLQHIFEWCVQTYVTVQTVPCMTAMPGLNTLSVTQESRVQASALLVELAKLPWREHQWFYGKSLQIAVQMSSSSDRELTSWCCRAWSHTTAETLLRDVGDQLIPRLALLLYLFTGTLLPHAQQLLDDACKLPWHRLPELALDEVLERFYREHHNVAQPYHDLPQFRLILLACELAVPPGALSLQVSAASRCKRSVGVSQWVRAATAPPLLPHVTAHTACLLETITSLETHLHSSEGELEDLLCRAAVIMCIEPAASMALPVWVSWLDSVSPRLLLASASAAASVTAFEHFATLSDTVAKVVMLGKQSGVQWDELSRRWSQSPWRSASVLASRALLHAAYACIIAHEHAPAQVLATFQAFLTANIHFIENEPMVGVWICYVGRAATPGATQEVAGGAQELAGGARALLARWAEPERRSLLSRVMYAPTHQPTPRHRALCRYAQWLLNPDETSRRGFETAFTSALGSTSDLNTWLIAPQLNKLVTLAIRLYPKHDKYFQYELQHVQTL</sequence>
<feature type="domain" description="Epg5-like TPR" evidence="4">
    <location>
        <begin position="963"/>
        <end position="1082"/>
    </location>
</feature>
<feature type="compositionally biased region" description="Polar residues" evidence="3">
    <location>
        <begin position="1077"/>
        <end position="1095"/>
    </location>
</feature>
<feature type="compositionally biased region" description="Basic and acidic residues" evidence="3">
    <location>
        <begin position="1128"/>
        <end position="1143"/>
    </location>
</feature>
<protein>
    <recommendedName>
        <fullName evidence="4">Epg5-like TPR domain-containing protein</fullName>
    </recommendedName>
</protein>